<evidence type="ECO:0000256" key="1">
    <source>
        <dbReference type="ARBA" id="ARBA00008007"/>
    </source>
</evidence>
<evidence type="ECO:0000259" key="2">
    <source>
        <dbReference type="Pfam" id="PF00156"/>
    </source>
</evidence>
<dbReference type="InterPro" id="IPR029057">
    <property type="entry name" value="PRTase-like"/>
</dbReference>
<dbReference type="EMBL" id="PYGJ01000013">
    <property type="protein sequence ID" value="PSL17993.1"/>
    <property type="molecule type" value="Genomic_DNA"/>
</dbReference>
<dbReference type="PANTHER" id="PTHR47505:SF1">
    <property type="entry name" value="DNA UTILIZATION PROTEIN YHGH"/>
    <property type="match status" value="1"/>
</dbReference>
<organism evidence="4 5">
    <name type="scientific">Shimia abyssi</name>
    <dbReference type="NCBI Taxonomy" id="1662395"/>
    <lineage>
        <taxon>Bacteria</taxon>
        <taxon>Pseudomonadati</taxon>
        <taxon>Pseudomonadota</taxon>
        <taxon>Alphaproteobacteria</taxon>
        <taxon>Rhodobacterales</taxon>
        <taxon>Roseobacteraceae</taxon>
    </lineage>
</organism>
<gene>
    <name evidence="4" type="ORF">CLV88_11364</name>
</gene>
<dbReference type="Gene3D" id="3.40.50.2020">
    <property type="match status" value="1"/>
</dbReference>
<protein>
    <submittedName>
        <fullName evidence="4">ComF family protein</fullName>
    </submittedName>
</protein>
<proteinExistence type="inferred from homology"/>
<comment type="caution">
    <text evidence="4">The sequence shown here is derived from an EMBL/GenBank/DDBJ whole genome shotgun (WGS) entry which is preliminary data.</text>
</comment>
<keyword evidence="5" id="KW-1185">Reference proteome</keyword>
<comment type="similarity">
    <text evidence="1">Belongs to the ComF/GntX family.</text>
</comment>
<dbReference type="SUPFAM" id="SSF53271">
    <property type="entry name" value="PRTase-like"/>
    <property type="match status" value="1"/>
</dbReference>
<dbReference type="Pfam" id="PF18912">
    <property type="entry name" value="DZR_2"/>
    <property type="match status" value="1"/>
</dbReference>
<reference evidence="4 5" key="1">
    <citation type="submission" date="2018-03" db="EMBL/GenBank/DDBJ databases">
        <title>Genomic Encyclopedia of Archaeal and Bacterial Type Strains, Phase II (KMG-II): from individual species to whole genera.</title>
        <authorList>
            <person name="Goeker M."/>
        </authorList>
    </citation>
    <scope>NUCLEOTIDE SEQUENCE [LARGE SCALE GENOMIC DNA]</scope>
    <source>
        <strain evidence="4 5">DSM 100673</strain>
    </source>
</reference>
<dbReference type="Pfam" id="PF00156">
    <property type="entry name" value="Pribosyltran"/>
    <property type="match status" value="1"/>
</dbReference>
<dbReference type="CDD" id="cd06223">
    <property type="entry name" value="PRTases_typeI"/>
    <property type="match status" value="1"/>
</dbReference>
<dbReference type="InterPro" id="IPR051910">
    <property type="entry name" value="ComF/GntX_DNA_util-trans"/>
</dbReference>
<sequence>MKEPSLRKVCARPVSKQRCSVCDQGGVLHMADNRAMISKFQTALRVVYPPRCVGCGQMVDSDFGLCGTCWSNTPFIGGLVCDACGTQLPGSGDGHRELCDDCMQNPRSWKRGRAALVYADSARKLILALKHGDRQDIAAPAAKWMANSIRPLLEKNTIIAPVPLHWRRMVKRRFNQSALLGGALSKEVGLSFCPDLLVRTKHTQSSEGKCRAERISALIGAIQAHPKRLHRMAGRSVLLVDDVMTTGATLEACTQACLAGHATEVIIITLARVAKDA</sequence>
<evidence type="ECO:0000313" key="4">
    <source>
        <dbReference type="EMBL" id="PSL17993.1"/>
    </source>
</evidence>
<dbReference type="InterPro" id="IPR044005">
    <property type="entry name" value="DZR_2"/>
</dbReference>
<dbReference type="Proteomes" id="UP000240418">
    <property type="component" value="Unassembled WGS sequence"/>
</dbReference>
<dbReference type="InterPro" id="IPR000836">
    <property type="entry name" value="PRTase_dom"/>
</dbReference>
<name>A0A2P8F8E4_9RHOB</name>
<feature type="domain" description="Phosphoribosyltransferase" evidence="2">
    <location>
        <begin position="179"/>
        <end position="273"/>
    </location>
</feature>
<evidence type="ECO:0000313" key="5">
    <source>
        <dbReference type="Proteomes" id="UP000240418"/>
    </source>
</evidence>
<evidence type="ECO:0000259" key="3">
    <source>
        <dbReference type="Pfam" id="PF18912"/>
    </source>
</evidence>
<accession>A0A2P8F8E4</accession>
<dbReference type="AlphaFoldDB" id="A0A2P8F8E4"/>
<feature type="domain" description="Double zinc ribbon" evidence="3">
    <location>
        <begin position="44"/>
        <end position="103"/>
    </location>
</feature>
<dbReference type="PANTHER" id="PTHR47505">
    <property type="entry name" value="DNA UTILIZATION PROTEIN YHGH"/>
    <property type="match status" value="1"/>
</dbReference>